<accession>A0A1V2ZWP6</accession>
<dbReference type="EMBL" id="MUZR01000055">
    <property type="protein sequence ID" value="OOC09243.1"/>
    <property type="molecule type" value="Genomic_DNA"/>
</dbReference>
<protein>
    <submittedName>
        <fullName evidence="2">Transcriptional regulator</fullName>
    </submittedName>
</protein>
<gene>
    <name evidence="2" type="ORF">B1A74_11845</name>
</gene>
<dbReference type="AlphaFoldDB" id="A0A1V2ZWP6"/>
<dbReference type="STRING" id="252474.B1A74_11845"/>
<sequence length="73" mass="8338">MIRCHLSTLMGKRKMKIMDVARATGLHRNTVSLLYKEEAVRIEIDAMDKLCELFNCSVGELFEYTPEGDGETQ</sequence>
<dbReference type="CDD" id="cd00093">
    <property type="entry name" value="HTH_XRE"/>
    <property type="match status" value="1"/>
</dbReference>
<dbReference type="Proteomes" id="UP000189177">
    <property type="component" value="Unassembled WGS sequence"/>
</dbReference>
<dbReference type="SUPFAM" id="SSF47413">
    <property type="entry name" value="lambda repressor-like DNA-binding domains"/>
    <property type="match status" value="1"/>
</dbReference>
<dbReference type="InterPro" id="IPR010982">
    <property type="entry name" value="Lambda_DNA-bd_dom_sf"/>
</dbReference>
<evidence type="ECO:0000259" key="1">
    <source>
        <dbReference type="PROSITE" id="PS50943"/>
    </source>
</evidence>
<comment type="caution">
    <text evidence="2">The sequence shown here is derived from an EMBL/GenBank/DDBJ whole genome shotgun (WGS) entry which is preliminary data.</text>
</comment>
<keyword evidence="3" id="KW-1185">Reference proteome</keyword>
<dbReference type="Pfam" id="PF13443">
    <property type="entry name" value="HTH_26"/>
    <property type="match status" value="1"/>
</dbReference>
<dbReference type="PROSITE" id="PS50943">
    <property type="entry name" value="HTH_CROC1"/>
    <property type="match status" value="1"/>
</dbReference>
<name>A0A1V2ZWP6_9GAMM</name>
<dbReference type="Gene3D" id="1.10.260.40">
    <property type="entry name" value="lambda repressor-like DNA-binding domains"/>
    <property type="match status" value="1"/>
</dbReference>
<reference evidence="2 3" key="1">
    <citation type="submission" date="2017-02" db="EMBL/GenBank/DDBJ databases">
        <title>Genomic diversity within the haloalkaliphilic genus Thioalkalivibrio.</title>
        <authorList>
            <person name="Ahn A.-C."/>
            <person name="Meier-Kolthoff J."/>
            <person name="Overmars L."/>
            <person name="Richter M."/>
            <person name="Woyke T."/>
            <person name="Sorokin D.Y."/>
            <person name="Muyzer G."/>
        </authorList>
    </citation>
    <scope>NUCLEOTIDE SEQUENCE [LARGE SCALE GENOMIC DNA]</scope>
    <source>
        <strain evidence="2 3">HL17</strain>
    </source>
</reference>
<feature type="domain" description="HTH cro/C1-type" evidence="1">
    <location>
        <begin position="6"/>
        <end position="61"/>
    </location>
</feature>
<organism evidence="2 3">
    <name type="scientific">Thioalkalivibrio halophilus</name>
    <dbReference type="NCBI Taxonomy" id="252474"/>
    <lineage>
        <taxon>Bacteria</taxon>
        <taxon>Pseudomonadati</taxon>
        <taxon>Pseudomonadota</taxon>
        <taxon>Gammaproteobacteria</taxon>
        <taxon>Chromatiales</taxon>
        <taxon>Ectothiorhodospiraceae</taxon>
        <taxon>Thioalkalivibrio</taxon>
    </lineage>
</organism>
<evidence type="ECO:0000313" key="2">
    <source>
        <dbReference type="EMBL" id="OOC09243.1"/>
    </source>
</evidence>
<dbReference type="GO" id="GO:0003677">
    <property type="term" value="F:DNA binding"/>
    <property type="evidence" value="ECO:0007669"/>
    <property type="project" value="InterPro"/>
</dbReference>
<dbReference type="SMART" id="SM00530">
    <property type="entry name" value="HTH_XRE"/>
    <property type="match status" value="1"/>
</dbReference>
<proteinExistence type="predicted"/>
<dbReference type="OrthoDB" id="9805309at2"/>
<dbReference type="InterPro" id="IPR001387">
    <property type="entry name" value="Cro/C1-type_HTH"/>
</dbReference>
<evidence type="ECO:0000313" key="3">
    <source>
        <dbReference type="Proteomes" id="UP000189177"/>
    </source>
</evidence>
<dbReference type="RefSeq" id="WP_077244748.1">
    <property type="nucleotide sequence ID" value="NZ_MUZR01000055.1"/>
</dbReference>